<gene>
    <name evidence="1" type="ORF">BpHYR1_050028</name>
</gene>
<dbReference type="Proteomes" id="UP000276133">
    <property type="component" value="Unassembled WGS sequence"/>
</dbReference>
<organism evidence="1 2">
    <name type="scientific">Brachionus plicatilis</name>
    <name type="common">Marine rotifer</name>
    <name type="synonym">Brachionus muelleri</name>
    <dbReference type="NCBI Taxonomy" id="10195"/>
    <lineage>
        <taxon>Eukaryota</taxon>
        <taxon>Metazoa</taxon>
        <taxon>Spiralia</taxon>
        <taxon>Gnathifera</taxon>
        <taxon>Rotifera</taxon>
        <taxon>Eurotatoria</taxon>
        <taxon>Monogononta</taxon>
        <taxon>Pseudotrocha</taxon>
        <taxon>Ploima</taxon>
        <taxon>Brachionidae</taxon>
        <taxon>Brachionus</taxon>
    </lineage>
</organism>
<dbReference type="AlphaFoldDB" id="A0A3M7S138"/>
<protein>
    <submittedName>
        <fullName evidence="1">Uncharacterized protein</fullName>
    </submittedName>
</protein>
<comment type="caution">
    <text evidence="1">The sequence shown here is derived from an EMBL/GenBank/DDBJ whole genome shotgun (WGS) entry which is preliminary data.</text>
</comment>
<reference evidence="1 2" key="1">
    <citation type="journal article" date="2018" name="Sci. Rep.">
        <title>Genomic signatures of local adaptation to the degree of environmental predictability in rotifers.</title>
        <authorList>
            <person name="Franch-Gras L."/>
            <person name="Hahn C."/>
            <person name="Garcia-Roger E.M."/>
            <person name="Carmona M.J."/>
            <person name="Serra M."/>
            <person name="Gomez A."/>
        </authorList>
    </citation>
    <scope>NUCLEOTIDE SEQUENCE [LARGE SCALE GENOMIC DNA]</scope>
    <source>
        <strain evidence="1">HYR1</strain>
    </source>
</reference>
<dbReference type="EMBL" id="REGN01002205">
    <property type="protein sequence ID" value="RNA29533.1"/>
    <property type="molecule type" value="Genomic_DNA"/>
</dbReference>
<keyword evidence="2" id="KW-1185">Reference proteome</keyword>
<evidence type="ECO:0000313" key="1">
    <source>
        <dbReference type="EMBL" id="RNA29533.1"/>
    </source>
</evidence>
<name>A0A3M7S138_BRAPC</name>
<proteinExistence type="predicted"/>
<accession>A0A3M7S138</accession>
<sequence length="96" mass="11323">MKLISGAKIGQKKKEQVYKLKIEREKERAGERERERERERFRETKKVVREGESRRDKLSPLILQFILKALLSFTNLKLYPLIFALGHLTIGNNSII</sequence>
<evidence type="ECO:0000313" key="2">
    <source>
        <dbReference type="Proteomes" id="UP000276133"/>
    </source>
</evidence>